<dbReference type="STRING" id="1590841.A0A2R6RSI6"/>
<evidence type="ECO:0000313" key="2">
    <source>
        <dbReference type="EMBL" id="PSS33000.1"/>
    </source>
</evidence>
<evidence type="ECO:0000256" key="1">
    <source>
        <dbReference type="SAM" id="MobiDB-lite"/>
    </source>
</evidence>
<dbReference type="Gramene" id="PSS33000">
    <property type="protein sequence ID" value="PSS33000"/>
    <property type="gene ID" value="CEY00_Acc03296"/>
</dbReference>
<feature type="region of interest" description="Disordered" evidence="1">
    <location>
        <begin position="104"/>
        <end position="180"/>
    </location>
</feature>
<keyword evidence="3" id="KW-1185">Reference proteome</keyword>
<protein>
    <submittedName>
        <fullName evidence="2">Pentatricopeptide repeat-containing protein</fullName>
    </submittedName>
</protein>
<dbReference type="InParanoid" id="A0A2R6RSI6"/>
<reference evidence="3" key="2">
    <citation type="journal article" date="2018" name="BMC Genomics">
        <title>A manually annotated Actinidia chinensis var. chinensis (kiwifruit) genome highlights the challenges associated with draft genomes and gene prediction in plants.</title>
        <authorList>
            <person name="Pilkington S.M."/>
            <person name="Crowhurst R."/>
            <person name="Hilario E."/>
            <person name="Nardozza S."/>
            <person name="Fraser L."/>
            <person name="Peng Y."/>
            <person name="Gunaseelan K."/>
            <person name="Simpson R."/>
            <person name="Tahir J."/>
            <person name="Deroles S.C."/>
            <person name="Templeton K."/>
            <person name="Luo Z."/>
            <person name="Davy M."/>
            <person name="Cheng C."/>
            <person name="McNeilage M."/>
            <person name="Scaglione D."/>
            <person name="Liu Y."/>
            <person name="Zhang Q."/>
            <person name="Datson P."/>
            <person name="De Silva N."/>
            <person name="Gardiner S.E."/>
            <person name="Bassett H."/>
            <person name="Chagne D."/>
            <person name="McCallum J."/>
            <person name="Dzierzon H."/>
            <person name="Deng C."/>
            <person name="Wang Y.Y."/>
            <person name="Barron L."/>
            <person name="Manako K."/>
            <person name="Bowen J."/>
            <person name="Foster T.M."/>
            <person name="Erridge Z.A."/>
            <person name="Tiffin H."/>
            <person name="Waite C.N."/>
            <person name="Davies K.M."/>
            <person name="Grierson E.P."/>
            <person name="Laing W.A."/>
            <person name="Kirk R."/>
            <person name="Chen X."/>
            <person name="Wood M."/>
            <person name="Montefiori M."/>
            <person name="Brummell D.A."/>
            <person name="Schwinn K.E."/>
            <person name="Catanach A."/>
            <person name="Fullerton C."/>
            <person name="Li D."/>
            <person name="Meiyalaghan S."/>
            <person name="Nieuwenhuizen N."/>
            <person name="Read N."/>
            <person name="Prakash R."/>
            <person name="Hunter D."/>
            <person name="Zhang H."/>
            <person name="McKenzie M."/>
            <person name="Knabel M."/>
            <person name="Harris A."/>
            <person name="Allan A.C."/>
            <person name="Gleave A."/>
            <person name="Chen A."/>
            <person name="Janssen B.J."/>
            <person name="Plunkett B."/>
            <person name="Ampomah-Dwamena C."/>
            <person name="Voogd C."/>
            <person name="Leif D."/>
            <person name="Lafferty D."/>
            <person name="Souleyre E.J.F."/>
            <person name="Varkonyi-Gasic E."/>
            <person name="Gambi F."/>
            <person name="Hanley J."/>
            <person name="Yao J.L."/>
            <person name="Cheung J."/>
            <person name="David K.M."/>
            <person name="Warren B."/>
            <person name="Marsh K."/>
            <person name="Snowden K.C."/>
            <person name="Lin-Wang K."/>
            <person name="Brian L."/>
            <person name="Martinez-Sanchez M."/>
            <person name="Wang M."/>
            <person name="Ileperuma N."/>
            <person name="Macnee N."/>
            <person name="Campin R."/>
            <person name="McAtee P."/>
            <person name="Drummond R.S.M."/>
            <person name="Espley R.V."/>
            <person name="Ireland H.S."/>
            <person name="Wu R."/>
            <person name="Atkinson R.G."/>
            <person name="Karunairetnam S."/>
            <person name="Bulley S."/>
            <person name="Chunkath S."/>
            <person name="Hanley Z."/>
            <person name="Storey R."/>
            <person name="Thrimawithana A.H."/>
            <person name="Thomson S."/>
            <person name="David C."/>
            <person name="Testolin R."/>
            <person name="Huang H."/>
            <person name="Hellens R.P."/>
            <person name="Schaffer R.J."/>
        </authorList>
    </citation>
    <scope>NUCLEOTIDE SEQUENCE [LARGE SCALE GENOMIC DNA]</scope>
    <source>
        <strain evidence="3">cv. Red5</strain>
    </source>
</reference>
<accession>A0A2R6RSI6</accession>
<dbReference type="Proteomes" id="UP000241394">
    <property type="component" value="Chromosome LG3"/>
</dbReference>
<feature type="compositionally biased region" description="Acidic residues" evidence="1">
    <location>
        <begin position="137"/>
        <end position="154"/>
    </location>
</feature>
<gene>
    <name evidence="2" type="ORF">CEY00_Acc03296</name>
</gene>
<sequence length="180" mass="19577">MVGKLKMDDASYEFIMKVLFEVGKADEVLNMVGTLLRDEAFEFSAELQEFVKGELSKEGREEELVKLMEDVEREKAAAAAKEAEAAEKAKASARAAVSSLLPSKLFGNKESEENSEAASENADDANSINAELKVEKEDIDAEAPSETDSDDEVPEKEAIEVDHLGEGEVKSEVSSEQITA</sequence>
<comment type="caution">
    <text evidence="2">The sequence shown here is derived from an EMBL/GenBank/DDBJ whole genome shotgun (WGS) entry which is preliminary data.</text>
</comment>
<reference evidence="2 3" key="1">
    <citation type="submission" date="2017-07" db="EMBL/GenBank/DDBJ databases">
        <title>An improved, manually edited Actinidia chinensis var. chinensis (kiwifruit) genome highlights the challenges associated with draft genomes and gene prediction in plants.</title>
        <authorList>
            <person name="Pilkington S."/>
            <person name="Crowhurst R."/>
            <person name="Hilario E."/>
            <person name="Nardozza S."/>
            <person name="Fraser L."/>
            <person name="Peng Y."/>
            <person name="Gunaseelan K."/>
            <person name="Simpson R."/>
            <person name="Tahir J."/>
            <person name="Deroles S."/>
            <person name="Templeton K."/>
            <person name="Luo Z."/>
            <person name="Davy M."/>
            <person name="Cheng C."/>
            <person name="Mcneilage M."/>
            <person name="Scaglione D."/>
            <person name="Liu Y."/>
            <person name="Zhang Q."/>
            <person name="Datson P."/>
            <person name="De Silva N."/>
            <person name="Gardiner S."/>
            <person name="Bassett H."/>
            <person name="Chagne D."/>
            <person name="Mccallum J."/>
            <person name="Dzierzon H."/>
            <person name="Deng C."/>
            <person name="Wang Y.-Y."/>
            <person name="Barron N."/>
            <person name="Manako K."/>
            <person name="Bowen J."/>
            <person name="Foster T."/>
            <person name="Erridge Z."/>
            <person name="Tiffin H."/>
            <person name="Waite C."/>
            <person name="Davies K."/>
            <person name="Grierson E."/>
            <person name="Laing W."/>
            <person name="Kirk R."/>
            <person name="Chen X."/>
            <person name="Wood M."/>
            <person name="Montefiori M."/>
            <person name="Brummell D."/>
            <person name="Schwinn K."/>
            <person name="Catanach A."/>
            <person name="Fullerton C."/>
            <person name="Li D."/>
            <person name="Meiyalaghan S."/>
            <person name="Nieuwenhuizen N."/>
            <person name="Read N."/>
            <person name="Prakash R."/>
            <person name="Hunter D."/>
            <person name="Zhang H."/>
            <person name="Mckenzie M."/>
            <person name="Knabel M."/>
            <person name="Harris A."/>
            <person name="Allan A."/>
            <person name="Chen A."/>
            <person name="Janssen B."/>
            <person name="Plunkett B."/>
            <person name="Dwamena C."/>
            <person name="Voogd C."/>
            <person name="Leif D."/>
            <person name="Lafferty D."/>
            <person name="Souleyre E."/>
            <person name="Varkonyi-Gasic E."/>
            <person name="Gambi F."/>
            <person name="Hanley J."/>
            <person name="Yao J.-L."/>
            <person name="Cheung J."/>
            <person name="David K."/>
            <person name="Warren B."/>
            <person name="Marsh K."/>
            <person name="Snowden K."/>
            <person name="Lin-Wang K."/>
            <person name="Brian L."/>
            <person name="Martinez-Sanchez M."/>
            <person name="Wang M."/>
            <person name="Ileperuma N."/>
            <person name="Macnee N."/>
            <person name="Campin R."/>
            <person name="Mcatee P."/>
            <person name="Drummond R."/>
            <person name="Espley R."/>
            <person name="Ireland H."/>
            <person name="Wu R."/>
            <person name="Atkinson R."/>
            <person name="Karunairetnam S."/>
            <person name="Bulley S."/>
            <person name="Chunkath S."/>
            <person name="Hanley Z."/>
            <person name="Storey R."/>
            <person name="Thrimawithana A."/>
            <person name="Thomson S."/>
            <person name="David C."/>
            <person name="Testolin R."/>
        </authorList>
    </citation>
    <scope>NUCLEOTIDE SEQUENCE [LARGE SCALE GENOMIC DNA]</scope>
    <source>
        <strain evidence="3">cv. Red5</strain>
        <tissue evidence="2">Young leaf</tissue>
    </source>
</reference>
<dbReference type="OrthoDB" id="10579911at2759"/>
<dbReference type="AlphaFoldDB" id="A0A2R6RSI6"/>
<organism evidence="2 3">
    <name type="scientific">Actinidia chinensis var. chinensis</name>
    <name type="common">Chinese soft-hair kiwi</name>
    <dbReference type="NCBI Taxonomy" id="1590841"/>
    <lineage>
        <taxon>Eukaryota</taxon>
        <taxon>Viridiplantae</taxon>
        <taxon>Streptophyta</taxon>
        <taxon>Embryophyta</taxon>
        <taxon>Tracheophyta</taxon>
        <taxon>Spermatophyta</taxon>
        <taxon>Magnoliopsida</taxon>
        <taxon>eudicotyledons</taxon>
        <taxon>Gunneridae</taxon>
        <taxon>Pentapetalae</taxon>
        <taxon>asterids</taxon>
        <taxon>Ericales</taxon>
        <taxon>Actinidiaceae</taxon>
        <taxon>Actinidia</taxon>
    </lineage>
</organism>
<feature type="compositionally biased region" description="Basic and acidic residues" evidence="1">
    <location>
        <begin position="155"/>
        <end position="173"/>
    </location>
</feature>
<name>A0A2R6RSI6_ACTCC</name>
<dbReference type="EMBL" id="NKQK01000003">
    <property type="protein sequence ID" value="PSS33000.1"/>
    <property type="molecule type" value="Genomic_DNA"/>
</dbReference>
<feature type="compositionally biased region" description="Low complexity" evidence="1">
    <location>
        <begin position="116"/>
        <end position="131"/>
    </location>
</feature>
<proteinExistence type="predicted"/>
<evidence type="ECO:0000313" key="3">
    <source>
        <dbReference type="Proteomes" id="UP000241394"/>
    </source>
</evidence>